<accession>A0A6A4IWV3</accession>
<evidence type="ECO:0000256" key="6">
    <source>
        <dbReference type="ARBA" id="ARBA00022825"/>
    </source>
</evidence>
<evidence type="ECO:0000256" key="9">
    <source>
        <dbReference type="ARBA" id="ARBA00052079"/>
    </source>
</evidence>
<dbReference type="InterPro" id="IPR001254">
    <property type="entry name" value="Trypsin_dom"/>
</dbReference>
<dbReference type="Proteomes" id="UP000466442">
    <property type="component" value="Linkage Group LG16"/>
</dbReference>
<evidence type="ECO:0000256" key="7">
    <source>
        <dbReference type="ARBA" id="ARBA00023157"/>
    </source>
</evidence>
<feature type="domain" description="Peptidase S1" evidence="11">
    <location>
        <begin position="46"/>
        <end position="279"/>
    </location>
</feature>
<keyword evidence="3" id="KW-0732">Signal</keyword>
<organism evidence="12 13">
    <name type="scientific">Apolygus lucorum</name>
    <name type="common">Small green plant bug</name>
    <name type="synonym">Lygocoris lucorum</name>
    <dbReference type="NCBI Taxonomy" id="248454"/>
    <lineage>
        <taxon>Eukaryota</taxon>
        <taxon>Metazoa</taxon>
        <taxon>Ecdysozoa</taxon>
        <taxon>Arthropoda</taxon>
        <taxon>Hexapoda</taxon>
        <taxon>Insecta</taxon>
        <taxon>Pterygota</taxon>
        <taxon>Neoptera</taxon>
        <taxon>Paraneoptera</taxon>
        <taxon>Hemiptera</taxon>
        <taxon>Heteroptera</taxon>
        <taxon>Panheteroptera</taxon>
        <taxon>Cimicomorpha</taxon>
        <taxon>Miridae</taxon>
        <taxon>Mirini</taxon>
        <taxon>Apolygus</taxon>
    </lineage>
</organism>
<dbReference type="PROSITE" id="PS00135">
    <property type="entry name" value="TRYPSIN_SER"/>
    <property type="match status" value="1"/>
</dbReference>
<dbReference type="PRINTS" id="PR00722">
    <property type="entry name" value="CHYMOTRYPSIN"/>
</dbReference>
<dbReference type="InterPro" id="IPR051487">
    <property type="entry name" value="Ser/Thr_Proteases_Immune/Dev"/>
</dbReference>
<sequence>MQAVVAAFLLGAALVFADDSSEWGLGGGKVKTNCTCGYTNKNGGRIVGGRQTLVNEYPMIAGIINRGEPDFIFCGGTIITKHHVLTAAHCKPERSSQLLSVLLAEHEVSSKTESRTTIIDVNQFITHERYDEKGNTENDVALLVLARKIEFGKTIGPACFPKGKLNIVGQKIRVVGWGDLYSDGPQPDILQKVDLDVQPTSACSKIYEGITEKQLCTYTPEKDSCQGDSGGPLIWLDPGTNRYTVVGIVSNGYGCAVPDTPGVNTKVSAFRSWILRKIEQTVPGAATCQNKLVGLDSMALILLGRGDPLAFLCLTCSLHSAAIFGRRRSLPVSERSSKR</sequence>
<dbReference type="InterPro" id="IPR043504">
    <property type="entry name" value="Peptidase_S1_PA_chymotrypsin"/>
</dbReference>
<dbReference type="InterPro" id="IPR009003">
    <property type="entry name" value="Peptidase_S1_PA"/>
</dbReference>
<keyword evidence="6" id="KW-0720">Serine protease</keyword>
<dbReference type="PROSITE" id="PS00134">
    <property type="entry name" value="TRYPSIN_HIS"/>
    <property type="match status" value="1"/>
</dbReference>
<dbReference type="OrthoDB" id="6627909at2759"/>
<dbReference type="AlphaFoldDB" id="A0A6A4IWV3"/>
<dbReference type="Pfam" id="PF00089">
    <property type="entry name" value="Trypsin"/>
    <property type="match status" value="1"/>
</dbReference>
<keyword evidence="2" id="KW-0645">Protease</keyword>
<dbReference type="InterPro" id="IPR001314">
    <property type="entry name" value="Peptidase_S1A"/>
</dbReference>
<evidence type="ECO:0000259" key="11">
    <source>
        <dbReference type="PROSITE" id="PS50240"/>
    </source>
</evidence>
<dbReference type="CDD" id="cd00190">
    <property type="entry name" value="Tryp_SPc"/>
    <property type="match status" value="1"/>
</dbReference>
<keyword evidence="13" id="KW-1185">Reference proteome</keyword>
<dbReference type="Gene3D" id="2.40.10.10">
    <property type="entry name" value="Trypsin-like serine proteases"/>
    <property type="match status" value="1"/>
</dbReference>
<dbReference type="SUPFAM" id="SSF50494">
    <property type="entry name" value="Trypsin-like serine proteases"/>
    <property type="match status" value="1"/>
</dbReference>
<evidence type="ECO:0000256" key="10">
    <source>
        <dbReference type="ARBA" id="ARBA00066707"/>
    </source>
</evidence>
<keyword evidence="5" id="KW-0353">Hemolymph clotting</keyword>
<keyword evidence="4" id="KW-0378">Hydrolase</keyword>
<gene>
    <name evidence="12" type="ORF">GE061_008187</name>
</gene>
<comment type="caution">
    <text evidence="12">The sequence shown here is derived from an EMBL/GenBank/DDBJ whole genome shotgun (WGS) entry which is preliminary data.</text>
</comment>
<keyword evidence="7" id="KW-1015">Disulfide bond</keyword>
<dbReference type="EC" id="3.4.21.84" evidence="10"/>
<comment type="similarity">
    <text evidence="8">Belongs to the peptidase S1 family. CLIP subfamily.</text>
</comment>
<evidence type="ECO:0000256" key="2">
    <source>
        <dbReference type="ARBA" id="ARBA00022670"/>
    </source>
</evidence>
<evidence type="ECO:0000256" key="3">
    <source>
        <dbReference type="ARBA" id="ARBA00022729"/>
    </source>
</evidence>
<dbReference type="PROSITE" id="PS50240">
    <property type="entry name" value="TRYPSIN_DOM"/>
    <property type="match status" value="1"/>
</dbReference>
<dbReference type="GO" id="GO:0004252">
    <property type="term" value="F:serine-type endopeptidase activity"/>
    <property type="evidence" value="ECO:0007669"/>
    <property type="project" value="InterPro"/>
</dbReference>
<evidence type="ECO:0000256" key="8">
    <source>
        <dbReference type="ARBA" id="ARBA00024195"/>
    </source>
</evidence>
<keyword evidence="1" id="KW-0768">Sushi</keyword>
<proteinExistence type="inferred from homology"/>
<dbReference type="SMART" id="SM00020">
    <property type="entry name" value="Tryp_SPc"/>
    <property type="match status" value="1"/>
</dbReference>
<evidence type="ECO:0000256" key="5">
    <source>
        <dbReference type="ARBA" id="ARBA00022820"/>
    </source>
</evidence>
<dbReference type="GO" id="GO:0006508">
    <property type="term" value="P:proteolysis"/>
    <property type="evidence" value="ECO:0007669"/>
    <property type="project" value="UniProtKB-KW"/>
</dbReference>
<name>A0A6A4IWV3_APOLU</name>
<dbReference type="InterPro" id="IPR033116">
    <property type="entry name" value="TRYPSIN_SER"/>
</dbReference>
<evidence type="ECO:0000313" key="12">
    <source>
        <dbReference type="EMBL" id="KAF6198439.1"/>
    </source>
</evidence>
<dbReference type="PANTHER" id="PTHR24256">
    <property type="entry name" value="TRYPTASE-RELATED"/>
    <property type="match status" value="1"/>
</dbReference>
<protein>
    <recommendedName>
        <fullName evidence="10">limulus clotting factor C</fullName>
        <ecNumber evidence="10">3.4.21.84</ecNumber>
    </recommendedName>
</protein>
<dbReference type="FunFam" id="2.40.10.10:FF:000120">
    <property type="entry name" value="Putative serine protease"/>
    <property type="match status" value="1"/>
</dbReference>
<dbReference type="EMBL" id="WIXP02000016">
    <property type="protein sequence ID" value="KAF6198439.1"/>
    <property type="molecule type" value="Genomic_DNA"/>
</dbReference>
<dbReference type="GO" id="GO:0042381">
    <property type="term" value="P:hemolymph coagulation"/>
    <property type="evidence" value="ECO:0007669"/>
    <property type="project" value="UniProtKB-KW"/>
</dbReference>
<evidence type="ECO:0000313" key="13">
    <source>
        <dbReference type="Proteomes" id="UP000466442"/>
    </source>
</evidence>
<reference evidence="12" key="1">
    <citation type="journal article" date="2021" name="Mol. Ecol. Resour.">
        <title>Apolygus lucorum genome provides insights into omnivorousness and mesophyll feeding.</title>
        <authorList>
            <person name="Liu Y."/>
            <person name="Liu H."/>
            <person name="Wang H."/>
            <person name="Huang T."/>
            <person name="Liu B."/>
            <person name="Yang B."/>
            <person name="Yin L."/>
            <person name="Li B."/>
            <person name="Zhang Y."/>
            <person name="Zhang S."/>
            <person name="Jiang F."/>
            <person name="Zhang X."/>
            <person name="Ren Y."/>
            <person name="Wang B."/>
            <person name="Wang S."/>
            <person name="Lu Y."/>
            <person name="Wu K."/>
            <person name="Fan W."/>
            <person name="Wang G."/>
        </authorList>
    </citation>
    <scope>NUCLEOTIDE SEQUENCE</scope>
    <source>
        <strain evidence="12">12Hb</strain>
    </source>
</reference>
<evidence type="ECO:0000256" key="1">
    <source>
        <dbReference type="ARBA" id="ARBA00022659"/>
    </source>
</evidence>
<dbReference type="InterPro" id="IPR018114">
    <property type="entry name" value="TRYPSIN_HIS"/>
</dbReference>
<comment type="catalytic activity">
    <reaction evidence="9">
        <text>Selective cleavage of 103-Arg-|-Ser-104 and 124-Ile-|-Ile-125 bonds in Limulus clotting factor B to form activated factor B. Cleavage of -Pro-Arg-|-Xaa- bonds in synthetic substrates.</text>
        <dbReference type="EC" id="3.4.21.84"/>
    </reaction>
</comment>
<evidence type="ECO:0000256" key="4">
    <source>
        <dbReference type="ARBA" id="ARBA00022801"/>
    </source>
</evidence>